<name>A0A918PDA5_9ACTN</name>
<organism evidence="3 4">
    <name type="scientific">Streptomyces poonensis</name>
    <dbReference type="NCBI Taxonomy" id="68255"/>
    <lineage>
        <taxon>Bacteria</taxon>
        <taxon>Bacillati</taxon>
        <taxon>Actinomycetota</taxon>
        <taxon>Actinomycetes</taxon>
        <taxon>Kitasatosporales</taxon>
        <taxon>Streptomycetaceae</taxon>
        <taxon>Streptomyces</taxon>
    </lineage>
</organism>
<reference evidence="3" key="2">
    <citation type="submission" date="2020-09" db="EMBL/GenBank/DDBJ databases">
        <authorList>
            <person name="Sun Q."/>
            <person name="Ohkuma M."/>
        </authorList>
    </citation>
    <scope>NUCLEOTIDE SEQUENCE</scope>
    <source>
        <strain evidence="3">JCM 4815</strain>
    </source>
</reference>
<dbReference type="Pfam" id="PF19870">
    <property type="entry name" value="DUF6343"/>
    <property type="match status" value="1"/>
</dbReference>
<evidence type="ECO:0000313" key="3">
    <source>
        <dbReference type="EMBL" id="GGZ00478.1"/>
    </source>
</evidence>
<gene>
    <name evidence="3" type="ORF">GCM10010365_19080</name>
</gene>
<dbReference type="RefSeq" id="WP_229858564.1">
    <property type="nucleotide sequence ID" value="NZ_BMVW01000002.1"/>
</dbReference>
<keyword evidence="4" id="KW-1185">Reference proteome</keyword>
<keyword evidence="2" id="KW-1133">Transmembrane helix</keyword>
<evidence type="ECO:0000256" key="2">
    <source>
        <dbReference type="SAM" id="Phobius"/>
    </source>
</evidence>
<proteinExistence type="predicted"/>
<dbReference type="InterPro" id="IPR045924">
    <property type="entry name" value="DUF6343"/>
</dbReference>
<keyword evidence="2" id="KW-0812">Transmembrane</keyword>
<evidence type="ECO:0000313" key="4">
    <source>
        <dbReference type="Proteomes" id="UP000622166"/>
    </source>
</evidence>
<dbReference type="EMBL" id="BMVW01000002">
    <property type="protein sequence ID" value="GGZ00478.1"/>
    <property type="molecule type" value="Genomic_DNA"/>
</dbReference>
<accession>A0A918PDA5</accession>
<evidence type="ECO:0000256" key="1">
    <source>
        <dbReference type="SAM" id="MobiDB-lite"/>
    </source>
</evidence>
<sequence>MSAHPSQPAGRRRHAGGLPRRTPVPEPSGRYLGGSGTEPRTARTALRLRRILAVFFLPVFTVAAVLFGVWAAHHETGDRPDAAVLTGLAVGCAVLAVVTAVDLVVVLRRLRRQGQARH</sequence>
<keyword evidence="2" id="KW-0472">Membrane</keyword>
<feature type="region of interest" description="Disordered" evidence="1">
    <location>
        <begin position="1"/>
        <end position="40"/>
    </location>
</feature>
<reference evidence="3" key="1">
    <citation type="journal article" date="2014" name="Int. J. Syst. Evol. Microbiol.">
        <title>Complete genome sequence of Corynebacterium casei LMG S-19264T (=DSM 44701T), isolated from a smear-ripened cheese.</title>
        <authorList>
            <consortium name="US DOE Joint Genome Institute (JGI-PGF)"/>
            <person name="Walter F."/>
            <person name="Albersmeier A."/>
            <person name="Kalinowski J."/>
            <person name="Ruckert C."/>
        </authorList>
    </citation>
    <scope>NUCLEOTIDE SEQUENCE</scope>
    <source>
        <strain evidence="3">JCM 4815</strain>
    </source>
</reference>
<dbReference type="AlphaFoldDB" id="A0A918PDA5"/>
<comment type="caution">
    <text evidence="3">The sequence shown here is derived from an EMBL/GenBank/DDBJ whole genome shotgun (WGS) entry which is preliminary data.</text>
</comment>
<feature type="transmembrane region" description="Helical" evidence="2">
    <location>
        <begin position="51"/>
        <end position="72"/>
    </location>
</feature>
<protein>
    <submittedName>
        <fullName evidence="3">Uncharacterized protein</fullName>
    </submittedName>
</protein>
<feature type="transmembrane region" description="Helical" evidence="2">
    <location>
        <begin position="84"/>
        <end position="107"/>
    </location>
</feature>
<dbReference type="Proteomes" id="UP000622166">
    <property type="component" value="Unassembled WGS sequence"/>
</dbReference>